<dbReference type="PROSITE" id="PS00383">
    <property type="entry name" value="TYR_PHOSPHATASE_1"/>
    <property type="match status" value="1"/>
</dbReference>
<dbReference type="GO" id="GO:0046426">
    <property type="term" value="P:negative regulation of receptor signaling pathway via JAK-STAT"/>
    <property type="evidence" value="ECO:0007669"/>
    <property type="project" value="TreeGrafter"/>
</dbReference>
<accession>A0A1D2MLT9</accession>
<gene>
    <name evidence="16" type="ORF">Ocin01_12727</name>
</gene>
<name>A0A1D2MLT9_ORCCI</name>
<proteinExistence type="inferred from homology"/>
<sequence>MVEEYLKQIKGEVDNIDKRIGWNSLYQTIRSESLAHDFPCAAARSAANKMLNRYRDVSPFDHSRVVLSKGSDYINASLVQVSRAGRRYILTQGPLPHTAGHFWLMIWEQNSRAILMLNKVIEKNQIKCHQYWPMGAIYKDNDVMEFHDVDLRVRYMSEEQSRNFVVRTLRVEDMNTSETREVLQFHYTTWPDFGVPSTPRTFLHFLQVVRDSGVLNANVGPPVVHCSAGIGRSGTFCLVDSCLLMMEEGLTVNIKDVLMDMRKFRMGLIQTADQLRFSYLAILEGLQQLAEGKKRFMSDENENGDVDVIEVDDKPAPPKRIDSLTSSVQEELYRRLIQANYDCTLPARGLESVSDRPLPDIPTSSSEEESSEDSMIDDDDIDDDSANSASSKEEHALPIPEESHIITTNMEARESSKVEEAEVTINNTTEVKTNGVTTSDEANLRRRAKNEALREKIKDIKAHQKEAEAMQGFYRLFPDKKYLFIFIAASVSVAVAAYYFKQ</sequence>
<dbReference type="GO" id="GO:0048666">
    <property type="term" value="P:neuron development"/>
    <property type="evidence" value="ECO:0007669"/>
    <property type="project" value="UniProtKB-ARBA"/>
</dbReference>
<dbReference type="InterPro" id="IPR000387">
    <property type="entry name" value="Tyr_Pase_dom"/>
</dbReference>
<evidence type="ECO:0000256" key="9">
    <source>
        <dbReference type="ARBA" id="ARBA00023136"/>
    </source>
</evidence>
<dbReference type="PANTHER" id="PTHR46047">
    <property type="entry name" value="TYROSINE-PROTEIN PHOSPHATASE NON-RECEPTOR TYPE 61F"/>
    <property type="match status" value="1"/>
</dbReference>
<evidence type="ECO:0000256" key="2">
    <source>
        <dbReference type="ARBA" id="ARBA00004308"/>
    </source>
</evidence>
<dbReference type="GO" id="GO:0005634">
    <property type="term" value="C:nucleus"/>
    <property type="evidence" value="ECO:0007669"/>
    <property type="project" value="TreeGrafter"/>
</dbReference>
<organism evidence="16 17">
    <name type="scientific">Orchesella cincta</name>
    <name type="common">Springtail</name>
    <name type="synonym">Podura cincta</name>
    <dbReference type="NCBI Taxonomy" id="48709"/>
    <lineage>
        <taxon>Eukaryota</taxon>
        <taxon>Metazoa</taxon>
        <taxon>Ecdysozoa</taxon>
        <taxon>Arthropoda</taxon>
        <taxon>Hexapoda</taxon>
        <taxon>Collembola</taxon>
        <taxon>Entomobryomorpha</taxon>
        <taxon>Entomobryoidea</taxon>
        <taxon>Orchesellidae</taxon>
        <taxon>Orchesellinae</taxon>
        <taxon>Orchesella</taxon>
    </lineage>
</organism>
<evidence type="ECO:0000313" key="16">
    <source>
        <dbReference type="EMBL" id="ODM93963.1"/>
    </source>
</evidence>
<dbReference type="InterPro" id="IPR016130">
    <property type="entry name" value="Tyr_Pase_AS"/>
</dbReference>
<comment type="caution">
    <text evidence="16">The sequence shown here is derived from an EMBL/GenBank/DDBJ whole genome shotgun (WGS) entry which is preliminary data.</text>
</comment>
<feature type="compositionally biased region" description="Basic and acidic residues" evidence="12">
    <location>
        <begin position="311"/>
        <end position="322"/>
    </location>
</feature>
<reference evidence="16 17" key="1">
    <citation type="journal article" date="2016" name="Genome Biol. Evol.">
        <title>Gene Family Evolution Reflects Adaptation to Soil Environmental Stressors in the Genome of the Collembolan Orchesella cincta.</title>
        <authorList>
            <person name="Faddeeva-Vakhrusheva A."/>
            <person name="Derks M.F."/>
            <person name="Anvar S.Y."/>
            <person name="Agamennone V."/>
            <person name="Suring W."/>
            <person name="Smit S."/>
            <person name="van Straalen N.M."/>
            <person name="Roelofs D."/>
        </authorList>
    </citation>
    <scope>NUCLEOTIDE SEQUENCE [LARGE SCALE GENOMIC DNA]</scope>
    <source>
        <tissue evidence="16">Mixed pool</tissue>
    </source>
</reference>
<evidence type="ECO:0000256" key="7">
    <source>
        <dbReference type="ARBA" id="ARBA00022824"/>
    </source>
</evidence>
<dbReference type="InterPro" id="IPR051985">
    <property type="entry name" value="NR_tyrosine_phosphatase"/>
</dbReference>
<dbReference type="InterPro" id="IPR003595">
    <property type="entry name" value="Tyr_Pase_cat"/>
</dbReference>
<dbReference type="InterPro" id="IPR029021">
    <property type="entry name" value="Prot-tyrosine_phosphatase-like"/>
</dbReference>
<feature type="region of interest" description="Disordered" evidence="12">
    <location>
        <begin position="348"/>
        <end position="403"/>
    </location>
</feature>
<dbReference type="EMBL" id="LJIJ01000883">
    <property type="protein sequence ID" value="ODM93963.1"/>
    <property type="molecule type" value="Genomic_DNA"/>
</dbReference>
<evidence type="ECO:0000256" key="1">
    <source>
        <dbReference type="ARBA" id="ARBA00004240"/>
    </source>
</evidence>
<evidence type="ECO:0000256" key="8">
    <source>
        <dbReference type="ARBA" id="ARBA00022912"/>
    </source>
</evidence>
<dbReference type="PANTHER" id="PTHR46047:SF3">
    <property type="entry name" value="TYROSINE-PROTEIN PHOSPHATASE NON-RECEPTOR TYPE 61F"/>
    <property type="match status" value="1"/>
</dbReference>
<dbReference type="InterPro" id="IPR000242">
    <property type="entry name" value="PTP_cat"/>
</dbReference>
<protein>
    <recommendedName>
        <fullName evidence="4">protein-tyrosine-phosphatase</fullName>
        <ecNumber evidence="4">3.1.3.48</ecNumber>
    </recommendedName>
</protein>
<evidence type="ECO:0000259" key="15">
    <source>
        <dbReference type="PROSITE" id="PS50056"/>
    </source>
</evidence>
<feature type="binding site" evidence="11">
    <location>
        <position position="270"/>
    </location>
    <ligand>
        <name>substrate</name>
    </ligand>
</feature>
<keyword evidence="9 13" id="KW-0472">Membrane</keyword>
<feature type="domain" description="Tyrosine specific protein phosphatases" evidence="15">
    <location>
        <begin position="200"/>
        <end position="276"/>
    </location>
</feature>
<dbReference type="Gene3D" id="3.90.190.10">
    <property type="entry name" value="Protein tyrosine phosphatase superfamily"/>
    <property type="match status" value="1"/>
</dbReference>
<dbReference type="GO" id="GO:0019901">
    <property type="term" value="F:protein kinase binding"/>
    <property type="evidence" value="ECO:0007669"/>
    <property type="project" value="TreeGrafter"/>
</dbReference>
<feature type="compositionally biased region" description="Acidic residues" evidence="12">
    <location>
        <begin position="366"/>
        <end position="385"/>
    </location>
</feature>
<evidence type="ECO:0000256" key="5">
    <source>
        <dbReference type="ARBA" id="ARBA00022553"/>
    </source>
</evidence>
<dbReference type="AlphaFoldDB" id="A0A1D2MLT9"/>
<dbReference type="GO" id="GO:0004726">
    <property type="term" value="F:non-membrane spanning protein tyrosine phosphatase activity"/>
    <property type="evidence" value="ECO:0007669"/>
    <property type="project" value="TreeGrafter"/>
</dbReference>
<dbReference type="GO" id="GO:0005783">
    <property type="term" value="C:endoplasmic reticulum"/>
    <property type="evidence" value="ECO:0007669"/>
    <property type="project" value="UniProtKB-SubCell"/>
</dbReference>
<dbReference type="EC" id="3.1.3.48" evidence="4"/>
<dbReference type="PIRSF" id="PIRSF000926">
    <property type="entry name" value="Tyr-Ptase_nr1"/>
    <property type="match status" value="1"/>
</dbReference>
<keyword evidence="5" id="KW-0597">Phosphoprotein</keyword>
<evidence type="ECO:0000313" key="17">
    <source>
        <dbReference type="Proteomes" id="UP000094527"/>
    </source>
</evidence>
<dbReference type="STRING" id="48709.A0A1D2MLT9"/>
<dbReference type="GO" id="GO:0070373">
    <property type="term" value="P:negative regulation of ERK1 and ERK2 cascade"/>
    <property type="evidence" value="ECO:0007669"/>
    <property type="project" value="TreeGrafter"/>
</dbReference>
<dbReference type="CDD" id="cd14545">
    <property type="entry name" value="PTPc-N1_2"/>
    <property type="match status" value="1"/>
</dbReference>
<feature type="binding site" evidence="11">
    <location>
        <position position="192"/>
    </location>
    <ligand>
        <name>substrate</name>
    </ligand>
</feature>
<comment type="similarity">
    <text evidence="3">Belongs to the protein-tyrosine phosphatase family. Non-receptor class 1 subfamily.</text>
</comment>
<dbReference type="OrthoDB" id="9450131at2759"/>
<dbReference type="PRINTS" id="PR00700">
    <property type="entry name" value="PRTYPHPHTASE"/>
</dbReference>
<keyword evidence="7" id="KW-0256">Endoplasmic reticulum</keyword>
<keyword evidence="17" id="KW-1185">Reference proteome</keyword>
<keyword evidence="8" id="KW-0904">Protein phosphatase</keyword>
<feature type="active site" description="Phosphocysteine intermediate" evidence="10">
    <location>
        <position position="226"/>
    </location>
</feature>
<keyword evidence="16" id="KW-0675">Receptor</keyword>
<dbReference type="PROSITE" id="PS50055">
    <property type="entry name" value="TYR_PHOSPHATASE_PTP"/>
    <property type="match status" value="1"/>
</dbReference>
<comment type="subcellular location">
    <subcellularLocation>
        <location evidence="2">Endomembrane system</location>
    </subcellularLocation>
    <subcellularLocation>
        <location evidence="1">Endoplasmic reticulum</location>
    </subcellularLocation>
</comment>
<dbReference type="SUPFAM" id="SSF52799">
    <property type="entry name" value="(Phosphotyrosine protein) phosphatases II"/>
    <property type="match status" value="1"/>
</dbReference>
<dbReference type="PROSITE" id="PS50056">
    <property type="entry name" value="TYR_PHOSPHATASE_2"/>
    <property type="match status" value="1"/>
</dbReference>
<evidence type="ECO:0000256" key="10">
    <source>
        <dbReference type="PIRSR" id="PIRSR000926-1"/>
    </source>
</evidence>
<evidence type="ECO:0000256" key="4">
    <source>
        <dbReference type="ARBA" id="ARBA00013064"/>
    </source>
</evidence>
<evidence type="ECO:0000256" key="3">
    <source>
        <dbReference type="ARBA" id="ARBA00009701"/>
    </source>
</evidence>
<feature type="binding site" evidence="11">
    <location>
        <begin position="226"/>
        <end position="232"/>
    </location>
    <ligand>
        <name>substrate</name>
    </ligand>
</feature>
<evidence type="ECO:0000256" key="13">
    <source>
        <dbReference type="SAM" id="Phobius"/>
    </source>
</evidence>
<dbReference type="InterPro" id="IPR012265">
    <property type="entry name" value="Ptpn1/Ptpn2"/>
</dbReference>
<keyword evidence="6" id="KW-0378">Hydrolase</keyword>
<evidence type="ECO:0000256" key="6">
    <source>
        <dbReference type="ARBA" id="ARBA00022801"/>
    </source>
</evidence>
<feature type="transmembrane region" description="Helical" evidence="13">
    <location>
        <begin position="482"/>
        <end position="500"/>
    </location>
</feature>
<feature type="compositionally biased region" description="Basic and acidic residues" evidence="12">
    <location>
        <begin position="391"/>
        <end position="403"/>
    </location>
</feature>
<dbReference type="Pfam" id="PF00102">
    <property type="entry name" value="Y_phosphatase"/>
    <property type="match status" value="1"/>
</dbReference>
<evidence type="ECO:0000256" key="11">
    <source>
        <dbReference type="PIRSR" id="PIRSR000926-2"/>
    </source>
</evidence>
<dbReference type="SMART" id="SM00194">
    <property type="entry name" value="PTPc"/>
    <property type="match status" value="1"/>
</dbReference>
<keyword evidence="13" id="KW-0812">Transmembrane</keyword>
<dbReference type="OMA" id="SCLLMME"/>
<feature type="region of interest" description="Disordered" evidence="12">
    <location>
        <begin position="304"/>
        <end position="325"/>
    </location>
</feature>
<feature type="domain" description="Tyrosine-protein phosphatase" evidence="14">
    <location>
        <begin position="22"/>
        <end position="285"/>
    </location>
</feature>
<keyword evidence="13" id="KW-1133">Transmembrane helix</keyword>
<evidence type="ECO:0000256" key="12">
    <source>
        <dbReference type="SAM" id="MobiDB-lite"/>
    </source>
</evidence>
<dbReference type="Proteomes" id="UP000094527">
    <property type="component" value="Unassembled WGS sequence"/>
</dbReference>
<dbReference type="SMART" id="SM00404">
    <property type="entry name" value="PTPc_motif"/>
    <property type="match status" value="1"/>
</dbReference>
<evidence type="ECO:0000259" key="14">
    <source>
        <dbReference type="PROSITE" id="PS50055"/>
    </source>
</evidence>